<dbReference type="InterPro" id="IPR013256">
    <property type="entry name" value="Chromatin_SPT2"/>
</dbReference>
<accession>A0A9W9RY31</accession>
<evidence type="ECO:0000256" key="2">
    <source>
        <dbReference type="ARBA" id="ARBA00023054"/>
    </source>
</evidence>
<feature type="compositionally biased region" description="Acidic residues" evidence="3">
    <location>
        <begin position="329"/>
        <end position="339"/>
    </location>
</feature>
<dbReference type="EMBL" id="JAPZBS010000007">
    <property type="protein sequence ID" value="KAJ5368512.1"/>
    <property type="molecule type" value="Genomic_DNA"/>
</dbReference>
<evidence type="ECO:0000313" key="5">
    <source>
        <dbReference type="Proteomes" id="UP001147782"/>
    </source>
</evidence>
<dbReference type="Proteomes" id="UP001147782">
    <property type="component" value="Unassembled WGS sequence"/>
</dbReference>
<feature type="compositionally biased region" description="Basic and acidic residues" evidence="3">
    <location>
        <begin position="354"/>
        <end position="368"/>
    </location>
</feature>
<dbReference type="RefSeq" id="XP_056553254.1">
    <property type="nucleotide sequence ID" value="XM_056701191.1"/>
</dbReference>
<feature type="compositionally biased region" description="Acidic residues" evidence="3">
    <location>
        <begin position="300"/>
        <end position="320"/>
    </location>
</feature>
<gene>
    <name evidence="4" type="ORF">N7496_008272</name>
</gene>
<keyword evidence="2" id="KW-0175">Coiled coil</keyword>
<evidence type="ECO:0000313" key="4">
    <source>
        <dbReference type="EMBL" id="KAJ5368512.1"/>
    </source>
</evidence>
<feature type="compositionally biased region" description="Low complexity" evidence="3">
    <location>
        <begin position="117"/>
        <end position="130"/>
    </location>
</feature>
<comment type="caution">
    <text evidence="4">The sequence shown here is derived from an EMBL/GenBank/DDBJ whole genome shotgun (WGS) entry which is preliminary data.</text>
</comment>
<evidence type="ECO:0000256" key="3">
    <source>
        <dbReference type="SAM" id="MobiDB-lite"/>
    </source>
</evidence>
<dbReference type="Pfam" id="PF08243">
    <property type="entry name" value="SPT2"/>
    <property type="match status" value="1"/>
</dbReference>
<comment type="similarity">
    <text evidence="1">Belongs to the SPT2 family.</text>
</comment>
<proteinExistence type="inferred from homology"/>
<reference evidence="4" key="2">
    <citation type="journal article" date="2023" name="IMA Fungus">
        <title>Comparative genomic study of the Penicillium genus elucidates a diverse pangenome and 15 lateral gene transfer events.</title>
        <authorList>
            <person name="Petersen C."/>
            <person name="Sorensen T."/>
            <person name="Nielsen M.R."/>
            <person name="Sondergaard T.E."/>
            <person name="Sorensen J.L."/>
            <person name="Fitzpatrick D.A."/>
            <person name="Frisvad J.C."/>
            <person name="Nielsen K.L."/>
        </authorList>
    </citation>
    <scope>NUCLEOTIDE SEQUENCE</scope>
    <source>
        <strain evidence="4">IBT 29864</strain>
    </source>
</reference>
<dbReference type="SMART" id="SM00784">
    <property type="entry name" value="SPT2"/>
    <property type="match status" value="1"/>
</dbReference>
<feature type="compositionally biased region" description="Low complexity" evidence="3">
    <location>
        <begin position="77"/>
        <end position="91"/>
    </location>
</feature>
<name>A0A9W9RY31_9EURO</name>
<feature type="region of interest" description="Disordered" evidence="3">
    <location>
        <begin position="1"/>
        <end position="379"/>
    </location>
</feature>
<keyword evidence="5" id="KW-1185">Reference proteome</keyword>
<dbReference type="GeneID" id="81440370"/>
<protein>
    <recommendedName>
        <fullName evidence="6">Chromatin SPT2</fullName>
    </recommendedName>
</protein>
<reference evidence="4" key="1">
    <citation type="submission" date="2022-11" db="EMBL/GenBank/DDBJ databases">
        <authorList>
            <person name="Petersen C."/>
        </authorList>
    </citation>
    <scope>NUCLEOTIDE SEQUENCE</scope>
    <source>
        <strain evidence="4">IBT 29864</strain>
    </source>
</reference>
<feature type="compositionally biased region" description="Low complexity" evidence="3">
    <location>
        <begin position="236"/>
        <end position="246"/>
    </location>
</feature>
<dbReference type="OrthoDB" id="5430658at2759"/>
<evidence type="ECO:0008006" key="6">
    <source>
        <dbReference type="Google" id="ProtNLM"/>
    </source>
</evidence>
<evidence type="ECO:0000256" key="1">
    <source>
        <dbReference type="ARBA" id="ARBA00006461"/>
    </source>
</evidence>
<sequence>MSFLDSVLSSLGSGKPAQAPLSQPPAIPASSSTTKKDDRPLRVAPRAPQPVGNTGTGIKRKAEDQLSRPERRESQPASKVTSTRAAASSATPKIIPRGVSSTTVKPASPKPVARSNTAPTIIAPPARTAPAKPPVAKPAVTKPMVSRPAPASATVSKPAAAKAAPTSSKAPPKGSFADLMQQAKAMQDKAPAQLGMLRHQKVPKERLSKVERKRRLEEAKAQEKAARSGKRPAPGPATATAATGKPTVKRRTPEPLSYKGTAKPSQTPEPTAYRGTAGRQSHRGTAERRPHGKRRMDEYLATDEEDEGDYGDYGDYDDLYSDASSDMEAGFDDMREEEDAALRSARKEDEEELRQEVAAKKEKMERQKKLAALASRNKR</sequence>
<feature type="compositionally biased region" description="Low complexity" evidence="3">
    <location>
        <begin position="137"/>
        <end position="173"/>
    </location>
</feature>
<feature type="compositionally biased region" description="Basic and acidic residues" evidence="3">
    <location>
        <begin position="60"/>
        <end position="74"/>
    </location>
</feature>
<dbReference type="AlphaFoldDB" id="A0A9W9RY31"/>
<feature type="compositionally biased region" description="Basic and acidic residues" evidence="3">
    <location>
        <begin position="202"/>
        <end position="226"/>
    </location>
</feature>
<organism evidence="4 5">
    <name type="scientific">Penicillium cataractarum</name>
    <dbReference type="NCBI Taxonomy" id="2100454"/>
    <lineage>
        <taxon>Eukaryota</taxon>
        <taxon>Fungi</taxon>
        <taxon>Dikarya</taxon>
        <taxon>Ascomycota</taxon>
        <taxon>Pezizomycotina</taxon>
        <taxon>Eurotiomycetes</taxon>
        <taxon>Eurotiomycetidae</taxon>
        <taxon>Eurotiales</taxon>
        <taxon>Aspergillaceae</taxon>
        <taxon>Penicillium</taxon>
    </lineage>
</organism>